<reference evidence="3" key="1">
    <citation type="submission" date="2022-11" db="EMBL/GenBank/DDBJ databases">
        <authorList>
            <person name="Petersen C."/>
        </authorList>
    </citation>
    <scope>NUCLEOTIDE SEQUENCE</scope>
    <source>
        <strain evidence="3">IBT 20477</strain>
    </source>
</reference>
<reference evidence="3" key="2">
    <citation type="journal article" date="2023" name="IMA Fungus">
        <title>Comparative genomic study of the Penicillium genus elucidates a diverse pangenome and 15 lateral gene transfer events.</title>
        <authorList>
            <person name="Petersen C."/>
            <person name="Sorensen T."/>
            <person name="Nielsen M.R."/>
            <person name="Sondergaard T.E."/>
            <person name="Sorensen J.L."/>
            <person name="Fitzpatrick D.A."/>
            <person name="Frisvad J.C."/>
            <person name="Nielsen K.L."/>
        </authorList>
    </citation>
    <scope>NUCLEOTIDE SEQUENCE</scope>
    <source>
        <strain evidence="3">IBT 20477</strain>
    </source>
</reference>
<accession>A0A9W9MLJ8</accession>
<evidence type="ECO:0000313" key="4">
    <source>
        <dbReference type="Proteomes" id="UP001150942"/>
    </source>
</evidence>
<feature type="compositionally biased region" description="Polar residues" evidence="1">
    <location>
        <begin position="29"/>
        <end position="49"/>
    </location>
</feature>
<dbReference type="OrthoDB" id="4283170at2759"/>
<proteinExistence type="predicted"/>
<feature type="signal peptide" evidence="2">
    <location>
        <begin position="1"/>
        <end position="16"/>
    </location>
</feature>
<dbReference type="AlphaFoldDB" id="A0A9W9MLJ8"/>
<gene>
    <name evidence="3" type="ORF">N7449_005660</name>
</gene>
<protein>
    <submittedName>
        <fullName evidence="3">Uncharacterized protein</fullName>
    </submittedName>
</protein>
<comment type="caution">
    <text evidence="3">The sequence shown here is derived from an EMBL/GenBank/DDBJ whole genome shotgun (WGS) entry which is preliminary data.</text>
</comment>
<keyword evidence="2" id="KW-0732">Signal</keyword>
<evidence type="ECO:0000256" key="2">
    <source>
        <dbReference type="SAM" id="SignalP"/>
    </source>
</evidence>
<keyword evidence="4" id="KW-1185">Reference proteome</keyword>
<feature type="region of interest" description="Disordered" evidence="1">
    <location>
        <begin position="28"/>
        <end position="51"/>
    </location>
</feature>
<name>A0A9W9MLJ8_9EURO</name>
<feature type="chain" id="PRO_5040901249" evidence="2">
    <location>
        <begin position="17"/>
        <end position="77"/>
    </location>
</feature>
<organism evidence="3 4">
    <name type="scientific">Penicillium cf. viridicatum</name>
    <dbReference type="NCBI Taxonomy" id="2972119"/>
    <lineage>
        <taxon>Eukaryota</taxon>
        <taxon>Fungi</taxon>
        <taxon>Dikarya</taxon>
        <taxon>Ascomycota</taxon>
        <taxon>Pezizomycotina</taxon>
        <taxon>Eurotiomycetes</taxon>
        <taxon>Eurotiomycetidae</taxon>
        <taxon>Eurotiales</taxon>
        <taxon>Aspergillaceae</taxon>
        <taxon>Penicillium</taxon>
    </lineage>
</organism>
<sequence>MRLQLICTLFMGTVIAIPYGGREYRKDAQQPTTLTMSASTPIKRATTTARAPPYPSLDAQKRMLPYGYEFLSIILRI</sequence>
<evidence type="ECO:0000256" key="1">
    <source>
        <dbReference type="SAM" id="MobiDB-lite"/>
    </source>
</evidence>
<dbReference type="EMBL" id="JAPQKQ010000003">
    <property type="protein sequence ID" value="KAJ5203581.1"/>
    <property type="molecule type" value="Genomic_DNA"/>
</dbReference>
<dbReference type="Proteomes" id="UP001150942">
    <property type="component" value="Unassembled WGS sequence"/>
</dbReference>
<evidence type="ECO:0000313" key="3">
    <source>
        <dbReference type="EMBL" id="KAJ5203581.1"/>
    </source>
</evidence>